<evidence type="ECO:0000256" key="1">
    <source>
        <dbReference type="SAM" id="MobiDB-lite"/>
    </source>
</evidence>
<dbReference type="InterPro" id="IPR046341">
    <property type="entry name" value="SET_dom_sf"/>
</dbReference>
<organism evidence="3 4">
    <name type="scientific">Paramarasmius palmivorus</name>
    <dbReference type="NCBI Taxonomy" id="297713"/>
    <lineage>
        <taxon>Eukaryota</taxon>
        <taxon>Fungi</taxon>
        <taxon>Dikarya</taxon>
        <taxon>Basidiomycota</taxon>
        <taxon>Agaricomycotina</taxon>
        <taxon>Agaricomycetes</taxon>
        <taxon>Agaricomycetidae</taxon>
        <taxon>Agaricales</taxon>
        <taxon>Marasmiineae</taxon>
        <taxon>Marasmiaceae</taxon>
        <taxon>Paramarasmius</taxon>
    </lineage>
</organism>
<dbReference type="Pfam" id="PF00856">
    <property type="entry name" value="SET"/>
    <property type="match status" value="1"/>
</dbReference>
<dbReference type="InterPro" id="IPR053185">
    <property type="entry name" value="SET_domain_protein"/>
</dbReference>
<dbReference type="PROSITE" id="PS50280">
    <property type="entry name" value="SET"/>
    <property type="match status" value="1"/>
</dbReference>
<protein>
    <recommendedName>
        <fullName evidence="2">SET domain-containing protein</fullName>
    </recommendedName>
</protein>
<keyword evidence="4" id="KW-1185">Reference proteome</keyword>
<name>A0AAW0DF13_9AGAR</name>
<reference evidence="3 4" key="1">
    <citation type="submission" date="2024-01" db="EMBL/GenBank/DDBJ databases">
        <title>A draft genome for a cacao thread blight-causing isolate of Paramarasmius palmivorus.</title>
        <authorList>
            <person name="Baruah I.K."/>
            <person name="Bukari Y."/>
            <person name="Amoako-Attah I."/>
            <person name="Meinhardt L.W."/>
            <person name="Bailey B.A."/>
            <person name="Cohen S.P."/>
        </authorList>
    </citation>
    <scope>NUCLEOTIDE SEQUENCE [LARGE SCALE GENOMIC DNA]</scope>
    <source>
        <strain evidence="3 4">GH-12</strain>
    </source>
</reference>
<evidence type="ECO:0000259" key="2">
    <source>
        <dbReference type="PROSITE" id="PS50280"/>
    </source>
</evidence>
<dbReference type="SMART" id="SM00317">
    <property type="entry name" value="SET"/>
    <property type="match status" value="1"/>
</dbReference>
<comment type="caution">
    <text evidence="3">The sequence shown here is derived from an EMBL/GenBank/DDBJ whole genome shotgun (WGS) entry which is preliminary data.</text>
</comment>
<feature type="region of interest" description="Disordered" evidence="1">
    <location>
        <begin position="18"/>
        <end position="39"/>
    </location>
</feature>
<evidence type="ECO:0000313" key="3">
    <source>
        <dbReference type="EMBL" id="KAK7049329.1"/>
    </source>
</evidence>
<dbReference type="SUPFAM" id="SSF82199">
    <property type="entry name" value="SET domain"/>
    <property type="match status" value="1"/>
</dbReference>
<accession>A0AAW0DF13</accession>
<dbReference type="PANTHER" id="PTHR47332">
    <property type="entry name" value="SET DOMAIN-CONTAINING PROTEIN 5"/>
    <property type="match status" value="1"/>
</dbReference>
<sequence>MKRGFLNSSKAKKAIQTAYADVEKPASSTNSTKKPQGRVRERVYVDERVVYLITPEGRPEQFLESASKHRTDYEFNELVCTTLPAIANDATVPNNPDGWTECLVTGGIKRLIYETPGFPKPLVRPQHVSYRIGESPGKGLGMFATRDLKMGELILSERPIIILPLMGRIPGIWADNLPRESLLSVQTEHWKKTLQHSFRRLTPEKEAAFWNLMNAWPSSLDKMEGILRTNGFNTEGMEDKTEQDMMGMYRAVGEIISRINHSCEPSVERRWDTASFSFQLRATRDIKAGEECFIQYCDNMQPYATRKEHLDGYMFECTCPSCLDPASSDARRALYAKGKVEVDEFMEWCTKRLDLPDDFIIKKCQEQLDLLDKDGLQCTSWYESHLMIAFFSYMALGDRENARIWGRKLGTWRLAKDGPAGGEKYEKEETYGKEHPFWQMRLLAKVKAARARLAKRKKA</sequence>
<evidence type="ECO:0000313" key="4">
    <source>
        <dbReference type="Proteomes" id="UP001383192"/>
    </source>
</evidence>
<proteinExistence type="predicted"/>
<dbReference type="PANTHER" id="PTHR47332:SF4">
    <property type="entry name" value="SET DOMAIN-CONTAINING PROTEIN 5"/>
    <property type="match status" value="1"/>
</dbReference>
<feature type="domain" description="SET" evidence="2">
    <location>
        <begin position="128"/>
        <end position="297"/>
    </location>
</feature>
<dbReference type="Proteomes" id="UP001383192">
    <property type="component" value="Unassembled WGS sequence"/>
</dbReference>
<dbReference type="EMBL" id="JAYKXP010000017">
    <property type="protein sequence ID" value="KAK7049329.1"/>
    <property type="molecule type" value="Genomic_DNA"/>
</dbReference>
<dbReference type="CDD" id="cd20071">
    <property type="entry name" value="SET_SMYD"/>
    <property type="match status" value="1"/>
</dbReference>
<dbReference type="Gene3D" id="2.170.270.10">
    <property type="entry name" value="SET domain"/>
    <property type="match status" value="1"/>
</dbReference>
<dbReference type="InterPro" id="IPR001214">
    <property type="entry name" value="SET_dom"/>
</dbReference>
<dbReference type="AlphaFoldDB" id="A0AAW0DF13"/>
<gene>
    <name evidence="3" type="ORF">VNI00_005930</name>
</gene>